<dbReference type="Proteomes" id="UP000315017">
    <property type="component" value="Chromosome"/>
</dbReference>
<dbReference type="InterPro" id="IPR007172">
    <property type="entry name" value="DUF374"/>
</dbReference>
<sequence length="253" mass="27577">MARNRSSKPHLLNRFALPLAWGFRLWYSSLRVHHDVANPAQDPRVTRSGAIYATWHEDLFVNGCGFNDCNIHVMISSSSDGDFGTNIVTNLGYGAIRGSSGRGGARALREMMRTVEGTNVGITPDGPKGPRRVVKEGTTYIASRTGMPIVAMGTAYTCATRFNSWDRMALAWPGTRAVVCLWPGLLVPAEANSEELMSSTQQLQQNMTSANERAQLLLSEWLKTGKRPAARTADTAFDTSPPPGTLHDLTRAA</sequence>
<keyword evidence="1" id="KW-0175">Coiled coil</keyword>
<name>A0A517YDD4_9BACT</name>
<dbReference type="EMBL" id="CP036274">
    <property type="protein sequence ID" value="QDU28142.1"/>
    <property type="molecule type" value="Genomic_DNA"/>
</dbReference>
<evidence type="ECO:0000313" key="4">
    <source>
        <dbReference type="EMBL" id="QDU28142.1"/>
    </source>
</evidence>
<evidence type="ECO:0000313" key="5">
    <source>
        <dbReference type="Proteomes" id="UP000315017"/>
    </source>
</evidence>
<evidence type="ECO:0000256" key="1">
    <source>
        <dbReference type="SAM" id="Coils"/>
    </source>
</evidence>
<gene>
    <name evidence="4" type="ORF">ETAA8_32420</name>
</gene>
<dbReference type="OrthoDB" id="9810508at2"/>
<protein>
    <recommendedName>
        <fullName evidence="3">DUF374 domain-containing protein</fullName>
    </recommendedName>
</protein>
<feature type="domain" description="DUF374" evidence="3">
    <location>
        <begin position="68"/>
        <end position="131"/>
    </location>
</feature>
<evidence type="ECO:0000256" key="2">
    <source>
        <dbReference type="SAM" id="MobiDB-lite"/>
    </source>
</evidence>
<proteinExistence type="predicted"/>
<feature type="region of interest" description="Disordered" evidence="2">
    <location>
        <begin position="229"/>
        <end position="253"/>
    </location>
</feature>
<organism evidence="4 5">
    <name type="scientific">Anatilimnocola aggregata</name>
    <dbReference type="NCBI Taxonomy" id="2528021"/>
    <lineage>
        <taxon>Bacteria</taxon>
        <taxon>Pseudomonadati</taxon>
        <taxon>Planctomycetota</taxon>
        <taxon>Planctomycetia</taxon>
        <taxon>Pirellulales</taxon>
        <taxon>Pirellulaceae</taxon>
        <taxon>Anatilimnocola</taxon>
    </lineage>
</organism>
<dbReference type="AlphaFoldDB" id="A0A517YDD4"/>
<dbReference type="KEGG" id="aagg:ETAA8_32420"/>
<feature type="coiled-coil region" evidence="1">
    <location>
        <begin position="193"/>
        <end position="220"/>
    </location>
</feature>
<evidence type="ECO:0000259" key="3">
    <source>
        <dbReference type="Pfam" id="PF04028"/>
    </source>
</evidence>
<dbReference type="CDD" id="cd07983">
    <property type="entry name" value="LPLAT_DUF374-like"/>
    <property type="match status" value="1"/>
</dbReference>
<keyword evidence="5" id="KW-1185">Reference proteome</keyword>
<accession>A0A517YDD4</accession>
<dbReference type="Pfam" id="PF04028">
    <property type="entry name" value="DUF374"/>
    <property type="match status" value="1"/>
</dbReference>
<reference evidence="4 5" key="1">
    <citation type="submission" date="2019-02" db="EMBL/GenBank/DDBJ databases">
        <title>Deep-cultivation of Planctomycetes and their phenomic and genomic characterization uncovers novel biology.</title>
        <authorList>
            <person name="Wiegand S."/>
            <person name="Jogler M."/>
            <person name="Boedeker C."/>
            <person name="Pinto D."/>
            <person name="Vollmers J."/>
            <person name="Rivas-Marin E."/>
            <person name="Kohn T."/>
            <person name="Peeters S.H."/>
            <person name="Heuer A."/>
            <person name="Rast P."/>
            <person name="Oberbeckmann S."/>
            <person name="Bunk B."/>
            <person name="Jeske O."/>
            <person name="Meyerdierks A."/>
            <person name="Storesund J.E."/>
            <person name="Kallscheuer N."/>
            <person name="Luecker S."/>
            <person name="Lage O.M."/>
            <person name="Pohl T."/>
            <person name="Merkel B.J."/>
            <person name="Hornburger P."/>
            <person name="Mueller R.-W."/>
            <person name="Bruemmer F."/>
            <person name="Labrenz M."/>
            <person name="Spormann A.M."/>
            <person name="Op den Camp H."/>
            <person name="Overmann J."/>
            <person name="Amann R."/>
            <person name="Jetten M.S.M."/>
            <person name="Mascher T."/>
            <person name="Medema M.H."/>
            <person name="Devos D.P."/>
            <person name="Kaster A.-K."/>
            <person name="Ovreas L."/>
            <person name="Rohde M."/>
            <person name="Galperin M.Y."/>
            <person name="Jogler C."/>
        </authorList>
    </citation>
    <scope>NUCLEOTIDE SEQUENCE [LARGE SCALE GENOMIC DNA]</scope>
    <source>
        <strain evidence="4 5">ETA_A8</strain>
    </source>
</reference>
<dbReference type="RefSeq" id="WP_145089932.1">
    <property type="nucleotide sequence ID" value="NZ_CP036274.1"/>
</dbReference>